<keyword evidence="2" id="KW-1185">Reference proteome</keyword>
<dbReference type="AlphaFoldDB" id="A0A858R7N2"/>
<name>A0A858R7N2_9PROT</name>
<evidence type="ECO:0000313" key="2">
    <source>
        <dbReference type="Proteomes" id="UP000501891"/>
    </source>
</evidence>
<evidence type="ECO:0000313" key="1">
    <source>
        <dbReference type="EMBL" id="QJE73430.1"/>
    </source>
</evidence>
<dbReference type="KEGG" id="acru:HHL28_10305"/>
<gene>
    <name evidence="1" type="ORF">HHL28_10305</name>
</gene>
<dbReference type="EMBL" id="CP051775">
    <property type="protein sequence ID" value="QJE73430.1"/>
    <property type="molecule type" value="Genomic_DNA"/>
</dbReference>
<sequence>MSLALHGVAESHEVLPACRRLSPDLVLIDGPAVAGPLGLLADVAAADLPWPPALLLVADDPDGRMRDQALGLGPGICWPNQWIGRPCWRGSPCACGPG</sequence>
<organism evidence="1 2">
    <name type="scientific">Aerophototrophica crusticola</name>
    <dbReference type="NCBI Taxonomy" id="1709002"/>
    <lineage>
        <taxon>Bacteria</taxon>
        <taxon>Pseudomonadati</taxon>
        <taxon>Pseudomonadota</taxon>
        <taxon>Alphaproteobacteria</taxon>
        <taxon>Rhodospirillales</taxon>
        <taxon>Rhodospirillaceae</taxon>
        <taxon>Aerophototrophica</taxon>
    </lineage>
</organism>
<dbReference type="Proteomes" id="UP000501891">
    <property type="component" value="Chromosome"/>
</dbReference>
<accession>A0A858R7N2</accession>
<evidence type="ECO:0008006" key="3">
    <source>
        <dbReference type="Google" id="ProtNLM"/>
    </source>
</evidence>
<reference evidence="1" key="1">
    <citation type="submission" date="2020-04" db="EMBL/GenBank/DDBJ databases">
        <title>A desert anoxygenic phototrophic bacterium fixes CO2 using RubisCO under aerobic conditions.</title>
        <authorList>
            <person name="Tang K."/>
        </authorList>
    </citation>
    <scope>NUCLEOTIDE SEQUENCE [LARGE SCALE GENOMIC DNA]</scope>
    <source>
        <strain evidence="1">MIMtkB3</strain>
    </source>
</reference>
<protein>
    <recommendedName>
        <fullName evidence="3">Response regulatory domain-containing protein</fullName>
    </recommendedName>
</protein>
<proteinExistence type="predicted"/>